<reference evidence="3" key="1">
    <citation type="journal article" date="2019" name="bioRxiv">
        <title>The Genome of the Zebra Mussel, Dreissena polymorpha: A Resource for Invasive Species Research.</title>
        <authorList>
            <person name="McCartney M.A."/>
            <person name="Auch B."/>
            <person name="Kono T."/>
            <person name="Mallez S."/>
            <person name="Zhang Y."/>
            <person name="Obille A."/>
            <person name="Becker A."/>
            <person name="Abrahante J.E."/>
            <person name="Garbe J."/>
            <person name="Badalamenti J.P."/>
            <person name="Herman A."/>
            <person name="Mangelson H."/>
            <person name="Liachko I."/>
            <person name="Sullivan S."/>
            <person name="Sone E.D."/>
            <person name="Koren S."/>
            <person name="Silverstein K.A.T."/>
            <person name="Beckman K.B."/>
            <person name="Gohl D.M."/>
        </authorList>
    </citation>
    <scope>NUCLEOTIDE SEQUENCE</scope>
    <source>
        <strain evidence="3">Duluth1</strain>
        <tissue evidence="3">Whole animal</tissue>
    </source>
</reference>
<feature type="domain" description="B box-type" evidence="2">
    <location>
        <begin position="24"/>
        <end position="58"/>
    </location>
</feature>
<evidence type="ECO:0000259" key="2">
    <source>
        <dbReference type="PROSITE" id="PS50119"/>
    </source>
</evidence>
<protein>
    <recommendedName>
        <fullName evidence="2">B box-type domain-containing protein</fullName>
    </recommendedName>
</protein>
<dbReference type="AlphaFoldDB" id="A0A9D4S846"/>
<evidence type="ECO:0000313" key="4">
    <source>
        <dbReference type="Proteomes" id="UP000828390"/>
    </source>
</evidence>
<dbReference type="CDD" id="cd19756">
    <property type="entry name" value="Bbox2"/>
    <property type="match status" value="1"/>
</dbReference>
<dbReference type="PROSITE" id="PS50119">
    <property type="entry name" value="ZF_BBOX"/>
    <property type="match status" value="1"/>
</dbReference>
<evidence type="ECO:0000313" key="3">
    <source>
        <dbReference type="EMBL" id="KAH3893252.1"/>
    </source>
</evidence>
<gene>
    <name evidence="3" type="ORF">DPMN_017398</name>
</gene>
<dbReference type="InterPro" id="IPR000315">
    <property type="entry name" value="Znf_B-box"/>
</dbReference>
<dbReference type="GO" id="GO:0008270">
    <property type="term" value="F:zinc ion binding"/>
    <property type="evidence" value="ECO:0007669"/>
    <property type="project" value="UniProtKB-KW"/>
</dbReference>
<keyword evidence="4" id="KW-1185">Reference proteome</keyword>
<dbReference type="EMBL" id="JAIWYP010000001">
    <property type="protein sequence ID" value="KAH3893252.1"/>
    <property type="molecule type" value="Genomic_DNA"/>
</dbReference>
<sequence>MYKKHTTLGKSEQRKWPVAKGEAELLTQCEEHKGEHIKMFCVDHSQLCCTACVLLDHR</sequence>
<reference evidence="3" key="2">
    <citation type="submission" date="2020-11" db="EMBL/GenBank/DDBJ databases">
        <authorList>
            <person name="McCartney M.A."/>
            <person name="Auch B."/>
            <person name="Kono T."/>
            <person name="Mallez S."/>
            <person name="Becker A."/>
            <person name="Gohl D.M."/>
            <person name="Silverstein K.A.T."/>
            <person name="Koren S."/>
            <person name="Bechman K.B."/>
            <person name="Herman A."/>
            <person name="Abrahante J.E."/>
            <person name="Garbe J."/>
        </authorList>
    </citation>
    <scope>NUCLEOTIDE SEQUENCE</scope>
    <source>
        <strain evidence="3">Duluth1</strain>
        <tissue evidence="3">Whole animal</tissue>
    </source>
</reference>
<proteinExistence type="predicted"/>
<keyword evidence="1" id="KW-0479">Metal-binding</keyword>
<dbReference type="Pfam" id="PF00643">
    <property type="entry name" value="zf-B_box"/>
    <property type="match status" value="1"/>
</dbReference>
<organism evidence="3 4">
    <name type="scientific">Dreissena polymorpha</name>
    <name type="common">Zebra mussel</name>
    <name type="synonym">Mytilus polymorpha</name>
    <dbReference type="NCBI Taxonomy" id="45954"/>
    <lineage>
        <taxon>Eukaryota</taxon>
        <taxon>Metazoa</taxon>
        <taxon>Spiralia</taxon>
        <taxon>Lophotrochozoa</taxon>
        <taxon>Mollusca</taxon>
        <taxon>Bivalvia</taxon>
        <taxon>Autobranchia</taxon>
        <taxon>Heteroconchia</taxon>
        <taxon>Euheterodonta</taxon>
        <taxon>Imparidentia</taxon>
        <taxon>Neoheterodontei</taxon>
        <taxon>Myida</taxon>
        <taxon>Dreissenoidea</taxon>
        <taxon>Dreissenidae</taxon>
        <taxon>Dreissena</taxon>
    </lineage>
</organism>
<comment type="caution">
    <text evidence="3">The sequence shown here is derived from an EMBL/GenBank/DDBJ whole genome shotgun (WGS) entry which is preliminary data.</text>
</comment>
<accession>A0A9D4S846</accession>
<keyword evidence="1" id="KW-0862">Zinc</keyword>
<dbReference type="SUPFAM" id="SSF57845">
    <property type="entry name" value="B-box zinc-binding domain"/>
    <property type="match status" value="1"/>
</dbReference>
<name>A0A9D4S846_DREPO</name>
<evidence type="ECO:0000256" key="1">
    <source>
        <dbReference type="PROSITE-ProRule" id="PRU00024"/>
    </source>
</evidence>
<dbReference type="Proteomes" id="UP000828390">
    <property type="component" value="Unassembled WGS sequence"/>
</dbReference>
<dbReference type="Gene3D" id="3.30.160.60">
    <property type="entry name" value="Classic Zinc Finger"/>
    <property type="match status" value="1"/>
</dbReference>
<keyword evidence="1" id="KW-0863">Zinc-finger</keyword>